<keyword evidence="6 8" id="KW-0472">Membrane</keyword>
<reference evidence="12" key="1">
    <citation type="submission" date="2015-07" db="EMBL/GenBank/DDBJ databases">
        <title>Fjat-14235 jcm11544.</title>
        <authorList>
            <person name="Liu B."/>
            <person name="Wang J."/>
            <person name="Zhu Y."/>
            <person name="Liu G."/>
            <person name="Chen Q."/>
            <person name="Chen Z."/>
            <person name="Lan J."/>
            <person name="Che J."/>
            <person name="Ge C."/>
            <person name="Shi H."/>
            <person name="Pan Z."/>
            <person name="Liu X."/>
        </authorList>
    </citation>
    <scope>NUCLEOTIDE SEQUENCE [LARGE SCALE GENOMIC DNA]</scope>
    <source>
        <strain evidence="12">JCM 11544</strain>
    </source>
</reference>
<keyword evidence="12" id="KW-1185">Reference proteome</keyword>
<feature type="transmembrane region" description="Helical" evidence="8">
    <location>
        <begin position="346"/>
        <end position="364"/>
    </location>
</feature>
<feature type="chain" id="PRO_5005599630" description="Ammonium transporter" evidence="9">
    <location>
        <begin position="34"/>
        <end position="473"/>
    </location>
</feature>
<dbReference type="InterPro" id="IPR018047">
    <property type="entry name" value="Ammonium_transpt_CS"/>
</dbReference>
<evidence type="ECO:0000256" key="4">
    <source>
        <dbReference type="ARBA" id="ARBA00022692"/>
    </source>
</evidence>
<feature type="transmembrane region" description="Helical" evidence="8">
    <location>
        <begin position="258"/>
        <end position="280"/>
    </location>
</feature>
<evidence type="ECO:0000256" key="3">
    <source>
        <dbReference type="ARBA" id="ARBA00022448"/>
    </source>
</evidence>
<evidence type="ECO:0000256" key="8">
    <source>
        <dbReference type="RuleBase" id="RU362002"/>
    </source>
</evidence>
<feature type="transmembrane region" description="Helical" evidence="8">
    <location>
        <begin position="84"/>
        <end position="105"/>
    </location>
</feature>
<keyword evidence="5 8" id="KW-1133">Transmembrane helix</keyword>
<evidence type="ECO:0000256" key="5">
    <source>
        <dbReference type="ARBA" id="ARBA00022989"/>
    </source>
</evidence>
<dbReference type="GO" id="GO:0008519">
    <property type="term" value="F:ammonium channel activity"/>
    <property type="evidence" value="ECO:0007669"/>
    <property type="project" value="InterPro"/>
</dbReference>
<dbReference type="PROSITE" id="PS01219">
    <property type="entry name" value="AMMONIUM_TRANSP"/>
    <property type="match status" value="1"/>
</dbReference>
<dbReference type="GO" id="GO:0097272">
    <property type="term" value="P:ammonium homeostasis"/>
    <property type="evidence" value="ECO:0007669"/>
    <property type="project" value="TreeGrafter"/>
</dbReference>
<feature type="transmembrane region" description="Helical" evidence="8">
    <location>
        <begin position="188"/>
        <end position="209"/>
    </location>
</feature>
<protein>
    <recommendedName>
        <fullName evidence="8">Ammonium transporter</fullName>
    </recommendedName>
</protein>
<evidence type="ECO:0000256" key="6">
    <source>
        <dbReference type="ARBA" id="ARBA00023136"/>
    </source>
</evidence>
<feature type="transmembrane region" description="Helical" evidence="8">
    <location>
        <begin position="125"/>
        <end position="147"/>
    </location>
</feature>
<feature type="transmembrane region" description="Helical" evidence="8">
    <location>
        <begin position="154"/>
        <end position="176"/>
    </location>
</feature>
<name>A0A0M0GRC7_9BACI</name>
<feature type="transmembrane region" description="Helical" evidence="8">
    <location>
        <begin position="315"/>
        <end position="334"/>
    </location>
</feature>
<keyword evidence="3 8" id="KW-0813">Transport</keyword>
<sequence length="473" mass="49404">MSHQSKPIGGVTLIKKISILLLLSFFIGSQAFAAAPTAESVQASLDSTWVMIATILVFFMHAGFAMVESGFTRAKNTLNILMKNVLTVAIGAIIYFFIGFGVMFGTDGGGFIGTDGFMLSGREDIGFFVFQSVFAATCATIISGAVAERMKLKSYMILTVAMTALIYPVVGHWVWGGGWISELGFVDFAGSTVVHLTGAVGALITVLFLGARLGKYQNGKVNVIPGHNIPIGALGVFILWFGWFGFNGGSSLAADPTLVPMVISTTLFAASGGIISSALYTLFRFKRIDPSLTLNGALGGLVGITAGTANVSLTGAIIIGLIAGVLLVEGVTLLDSILKIDDPVGAIAVHGICGIWGTLAVGLFDSQNGLLYGGGASLLGVQALGVLAVIAWTSITVGGFLFIVTRVSPIRVSQEEELSGLDFAEHGSNAYELKDTVLEPDVSSSPFGSDLVERLNSIGTPSTEEPLKQRNSI</sequence>
<feature type="signal peptide" evidence="9">
    <location>
        <begin position="1"/>
        <end position="33"/>
    </location>
</feature>
<dbReference type="STRING" id="189381.GCA_900166615_02615"/>
<dbReference type="Pfam" id="PF00909">
    <property type="entry name" value="Ammonium_transp"/>
    <property type="match status" value="1"/>
</dbReference>
<accession>A0A0M0GRC7</accession>
<comment type="subcellular location">
    <subcellularLocation>
        <location evidence="8">Cell membrane</location>
        <topology evidence="8">Multi-pass membrane protein</topology>
    </subcellularLocation>
    <subcellularLocation>
        <location evidence="1">Membrane</location>
        <topology evidence="1">Multi-pass membrane protein</topology>
    </subcellularLocation>
</comment>
<dbReference type="FunFam" id="1.10.3430.10:FF:000008">
    <property type="entry name" value="Ammonium transporter"/>
    <property type="match status" value="1"/>
</dbReference>
<feature type="domain" description="Ammonium transporter AmtB-like" evidence="10">
    <location>
        <begin position="49"/>
        <end position="431"/>
    </location>
</feature>
<dbReference type="NCBIfam" id="TIGR00836">
    <property type="entry name" value="amt"/>
    <property type="match status" value="1"/>
</dbReference>
<evidence type="ECO:0000256" key="7">
    <source>
        <dbReference type="ARBA" id="ARBA00023177"/>
    </source>
</evidence>
<dbReference type="PATRIC" id="fig|189381.12.peg.1805"/>
<dbReference type="PANTHER" id="PTHR11730:SF6">
    <property type="entry name" value="AMMONIUM TRANSPORTER"/>
    <property type="match status" value="1"/>
</dbReference>
<dbReference type="EMBL" id="LGUE01000001">
    <property type="protein sequence ID" value="KON92409.1"/>
    <property type="molecule type" value="Genomic_DNA"/>
</dbReference>
<dbReference type="GO" id="GO:0005886">
    <property type="term" value="C:plasma membrane"/>
    <property type="evidence" value="ECO:0007669"/>
    <property type="project" value="UniProtKB-SubCell"/>
</dbReference>
<feature type="transmembrane region" description="Helical" evidence="8">
    <location>
        <begin position="292"/>
        <end position="309"/>
    </location>
</feature>
<evidence type="ECO:0000259" key="10">
    <source>
        <dbReference type="Pfam" id="PF00909"/>
    </source>
</evidence>
<evidence type="ECO:0000256" key="2">
    <source>
        <dbReference type="ARBA" id="ARBA00005887"/>
    </source>
</evidence>
<feature type="transmembrane region" description="Helical" evidence="8">
    <location>
        <begin position="229"/>
        <end position="246"/>
    </location>
</feature>
<dbReference type="Proteomes" id="UP000037405">
    <property type="component" value="Unassembled WGS sequence"/>
</dbReference>
<evidence type="ECO:0000256" key="1">
    <source>
        <dbReference type="ARBA" id="ARBA00004141"/>
    </source>
</evidence>
<dbReference type="InterPro" id="IPR001905">
    <property type="entry name" value="Ammonium_transpt"/>
</dbReference>
<keyword evidence="4 8" id="KW-0812">Transmembrane</keyword>
<dbReference type="Gene3D" id="1.10.3430.10">
    <property type="entry name" value="Ammonium transporter AmtB like domains"/>
    <property type="match status" value="1"/>
</dbReference>
<dbReference type="InterPro" id="IPR024041">
    <property type="entry name" value="NH4_transpt_AmtB-like_dom"/>
</dbReference>
<dbReference type="AlphaFoldDB" id="A0A0M0GRC7"/>
<feature type="transmembrane region" description="Helical" evidence="8">
    <location>
        <begin position="49"/>
        <end position="72"/>
    </location>
</feature>
<dbReference type="SUPFAM" id="SSF111352">
    <property type="entry name" value="Ammonium transporter"/>
    <property type="match status" value="1"/>
</dbReference>
<evidence type="ECO:0000256" key="9">
    <source>
        <dbReference type="SAM" id="SignalP"/>
    </source>
</evidence>
<keyword evidence="7 8" id="KW-0924">Ammonia transport</keyword>
<organism evidence="11 12">
    <name type="scientific">Rossellomorea marisflavi</name>
    <dbReference type="NCBI Taxonomy" id="189381"/>
    <lineage>
        <taxon>Bacteria</taxon>
        <taxon>Bacillati</taxon>
        <taxon>Bacillota</taxon>
        <taxon>Bacilli</taxon>
        <taxon>Bacillales</taxon>
        <taxon>Bacillaceae</taxon>
        <taxon>Rossellomorea</taxon>
    </lineage>
</organism>
<comment type="similarity">
    <text evidence="2 8">Belongs to the ammonia transporter channel (TC 1.A.11.2) family.</text>
</comment>
<dbReference type="InterPro" id="IPR029020">
    <property type="entry name" value="Ammonium/urea_transptr"/>
</dbReference>
<comment type="caution">
    <text evidence="11">The sequence shown here is derived from an EMBL/GenBank/DDBJ whole genome shotgun (WGS) entry which is preliminary data.</text>
</comment>
<gene>
    <name evidence="11" type="ORF">AF331_08185</name>
</gene>
<keyword evidence="9" id="KW-0732">Signal</keyword>
<evidence type="ECO:0000313" key="12">
    <source>
        <dbReference type="Proteomes" id="UP000037405"/>
    </source>
</evidence>
<evidence type="ECO:0000313" key="11">
    <source>
        <dbReference type="EMBL" id="KON92409.1"/>
    </source>
</evidence>
<dbReference type="PANTHER" id="PTHR11730">
    <property type="entry name" value="AMMONIUM TRANSPORTER"/>
    <property type="match status" value="1"/>
</dbReference>
<feature type="transmembrane region" description="Helical" evidence="8">
    <location>
        <begin position="384"/>
        <end position="404"/>
    </location>
</feature>
<proteinExistence type="inferred from homology"/>